<dbReference type="Gene3D" id="1.10.20.10">
    <property type="entry name" value="Histone, subunit A"/>
    <property type="match status" value="1"/>
</dbReference>
<dbReference type="EMBL" id="BAAFJT010000032">
    <property type="protein sequence ID" value="GAB0201525.1"/>
    <property type="molecule type" value="Genomic_DNA"/>
</dbReference>
<protein>
    <submittedName>
        <fullName evidence="2">Histone H2B.3</fullName>
    </submittedName>
</protein>
<sequence length="147" mass="17742">MVSARGRKRRTQQGRRSQKERKSQHGRRQKSRGRRSPAKQRKHRGQAKHQRVEKQRKRALKRSFRSINAEMLNQIKRDSRFLSHQAEGLMIKFVENIYQQVLSEAERLRRKSRDPLISPAHVQAALQRVMPKRRWRQMPTVLLRNRH</sequence>
<accession>A0ABC9XWW0</accession>
<dbReference type="Proteomes" id="UP001623348">
    <property type="component" value="Unassembled WGS sequence"/>
</dbReference>
<feature type="region of interest" description="Disordered" evidence="1">
    <location>
        <begin position="1"/>
        <end position="63"/>
    </location>
</feature>
<organism evidence="2 3">
    <name type="scientific">Grus japonensis</name>
    <name type="common">Japanese crane</name>
    <name type="synonym">Red-crowned crane</name>
    <dbReference type="NCBI Taxonomy" id="30415"/>
    <lineage>
        <taxon>Eukaryota</taxon>
        <taxon>Metazoa</taxon>
        <taxon>Chordata</taxon>
        <taxon>Craniata</taxon>
        <taxon>Vertebrata</taxon>
        <taxon>Euteleostomi</taxon>
        <taxon>Archelosauria</taxon>
        <taxon>Archosauria</taxon>
        <taxon>Dinosauria</taxon>
        <taxon>Saurischia</taxon>
        <taxon>Theropoda</taxon>
        <taxon>Coelurosauria</taxon>
        <taxon>Aves</taxon>
        <taxon>Neognathae</taxon>
        <taxon>Neoaves</taxon>
        <taxon>Gruiformes</taxon>
        <taxon>Gruidae</taxon>
        <taxon>Grus</taxon>
    </lineage>
</organism>
<evidence type="ECO:0000313" key="2">
    <source>
        <dbReference type="EMBL" id="GAB0201525.1"/>
    </source>
</evidence>
<name>A0ABC9XWW0_GRUJA</name>
<keyword evidence="3" id="KW-1185">Reference proteome</keyword>
<reference evidence="2 3" key="1">
    <citation type="submission" date="2024-06" db="EMBL/GenBank/DDBJ databases">
        <title>The draft genome of Grus japonensis, version 3.</title>
        <authorList>
            <person name="Nabeshima K."/>
            <person name="Suzuki S."/>
            <person name="Onuma M."/>
        </authorList>
    </citation>
    <scope>NUCLEOTIDE SEQUENCE [LARGE SCALE GENOMIC DNA]</scope>
    <source>
        <strain evidence="2 3">451A</strain>
    </source>
</reference>
<evidence type="ECO:0000313" key="3">
    <source>
        <dbReference type="Proteomes" id="UP001623348"/>
    </source>
</evidence>
<evidence type="ECO:0000256" key="1">
    <source>
        <dbReference type="SAM" id="MobiDB-lite"/>
    </source>
</evidence>
<proteinExistence type="predicted"/>
<dbReference type="InterPro" id="IPR009072">
    <property type="entry name" value="Histone-fold"/>
</dbReference>
<gene>
    <name evidence="2" type="ORF">GRJ2_002618100</name>
</gene>
<dbReference type="AlphaFoldDB" id="A0ABC9XWW0"/>
<dbReference type="SUPFAM" id="SSF47113">
    <property type="entry name" value="Histone-fold"/>
    <property type="match status" value="1"/>
</dbReference>
<comment type="caution">
    <text evidence="2">The sequence shown here is derived from an EMBL/GenBank/DDBJ whole genome shotgun (WGS) entry which is preliminary data.</text>
</comment>